<evidence type="ECO:0000313" key="5">
    <source>
        <dbReference type="Proteomes" id="UP001302349"/>
    </source>
</evidence>
<evidence type="ECO:0000256" key="1">
    <source>
        <dbReference type="ARBA" id="ARBA00022729"/>
    </source>
</evidence>
<evidence type="ECO:0000259" key="3">
    <source>
        <dbReference type="Pfam" id="PF07593"/>
    </source>
</evidence>
<dbReference type="Gene3D" id="2.130.10.130">
    <property type="entry name" value="Integrin alpha, N-terminal"/>
    <property type="match status" value="3"/>
</dbReference>
<name>A0ABZ0IM84_9BACT</name>
<dbReference type="Proteomes" id="UP001302349">
    <property type="component" value="Chromosome"/>
</dbReference>
<dbReference type="InterPro" id="IPR011519">
    <property type="entry name" value="UnbV_ASPIC"/>
</dbReference>
<protein>
    <submittedName>
        <fullName evidence="4">VCBS repeat-containing protein</fullName>
    </submittedName>
</protein>
<accession>A0ABZ0IM84</accession>
<feature type="domain" description="ASPIC/UnbV" evidence="3">
    <location>
        <begin position="521"/>
        <end position="589"/>
    </location>
</feature>
<evidence type="ECO:0000256" key="2">
    <source>
        <dbReference type="SAM" id="SignalP"/>
    </source>
</evidence>
<proteinExistence type="predicted"/>
<evidence type="ECO:0000313" key="4">
    <source>
        <dbReference type="EMBL" id="WOK05622.1"/>
    </source>
</evidence>
<organism evidence="4 5">
    <name type="scientific">Imperialibacter roseus</name>
    <dbReference type="NCBI Taxonomy" id="1324217"/>
    <lineage>
        <taxon>Bacteria</taxon>
        <taxon>Pseudomonadati</taxon>
        <taxon>Bacteroidota</taxon>
        <taxon>Cytophagia</taxon>
        <taxon>Cytophagales</taxon>
        <taxon>Flammeovirgaceae</taxon>
        <taxon>Imperialibacter</taxon>
    </lineage>
</organism>
<reference evidence="4 5" key="1">
    <citation type="journal article" date="2023" name="Microbiol. Resour. Announc.">
        <title>Complete Genome Sequence of Imperialibacter roseus strain P4T.</title>
        <authorList>
            <person name="Tizabi D.R."/>
            <person name="Bachvaroff T."/>
            <person name="Hill R.T."/>
        </authorList>
    </citation>
    <scope>NUCLEOTIDE SEQUENCE [LARGE SCALE GENOMIC DNA]</scope>
    <source>
        <strain evidence="4 5">P4T</strain>
    </source>
</reference>
<dbReference type="PANTHER" id="PTHR16026">
    <property type="entry name" value="CARTILAGE ACIDIC PROTEIN 1"/>
    <property type="match status" value="1"/>
</dbReference>
<keyword evidence="1 2" id="KW-0732">Signal</keyword>
<dbReference type="InterPro" id="IPR028994">
    <property type="entry name" value="Integrin_alpha_N"/>
</dbReference>
<dbReference type="SUPFAM" id="SSF69318">
    <property type="entry name" value="Integrin alpha N-terminal domain"/>
    <property type="match status" value="3"/>
</dbReference>
<dbReference type="EMBL" id="CP136051">
    <property type="protein sequence ID" value="WOK05622.1"/>
    <property type="molecule type" value="Genomic_DNA"/>
</dbReference>
<dbReference type="Pfam" id="PF07593">
    <property type="entry name" value="UnbV_ASPIC"/>
    <property type="match status" value="1"/>
</dbReference>
<dbReference type="RefSeq" id="WP_317488380.1">
    <property type="nucleotide sequence ID" value="NZ_CP136051.1"/>
</dbReference>
<dbReference type="InterPro" id="IPR013517">
    <property type="entry name" value="FG-GAP"/>
</dbReference>
<keyword evidence="5" id="KW-1185">Reference proteome</keyword>
<feature type="chain" id="PRO_5045780845" evidence="2">
    <location>
        <begin position="20"/>
        <end position="1182"/>
    </location>
</feature>
<gene>
    <name evidence="4" type="ORF">RT717_21330</name>
</gene>
<feature type="signal peptide" evidence="2">
    <location>
        <begin position="1"/>
        <end position="19"/>
    </location>
</feature>
<dbReference type="PANTHER" id="PTHR16026:SF0">
    <property type="entry name" value="CARTILAGE ACIDIC PROTEIN 1"/>
    <property type="match status" value="1"/>
</dbReference>
<sequence length="1182" mass="129957">MFRALVVAGLIAIFLASCGDRQSTLFRELPASDTGIDFSNTIIESDTFNILTNEYIYNGGGVGAGDFNNDGLTDLFFTGNQTSNKLFINKGGLEFNDVSAEAGIEAPDKWSQGIALVDINGDGWLDIYVCATMYSDSLKRENMLFVNQGGSPGGVPTFKEMARQYGVNDNGWSTNAAFLDYDKDGDLDLYVLTNVQSGRIPTNYRPKIVDGTAPNTDRFYKNNGDGTFSIANREAGILYEGFGLGIAIADVNNDSWPDIYVSNDFLSNDLLYINNGDGTFTNKLGEYVRHSSQFSMGNDIADINNDGWVDIVTLDMLPETNFRKKTTIGKNVYQVYINNEKFDYEFQHVRNMLQLNNGAGIPFSEIGFMSEIFETDWSWSPLLADVDNDGDRDLLITNGFPKDITDKDFASYRADVGNIAGPDMLVDSIPVVKISNFAFENNGDLTFFDATRKWGLYKPSFSNGAAFTDLDNDGDLDYVVNTIDDVALVYENTLNSKANSKQDSIHFLRVKLKGNKENQAGLGTKITLKYGNGQMQYHDHSVYRGFLSSVEDIAHFGMGRTTSIDSVVVDWYDGKSSVLTNVAVDQVLTIDYSSASSGDNLAREMPALGGKPTVLADVTKSLQVAFTHKEEDKIDFNLQRTLPHKFTQYGPAIAVGDINGDGLEDFITGGTANQGIQFFLQKPDGTFQEKIGVEKKGVEQNEYMGLLLFDIDIDGDLDLYAVSGGGEYVFPSDKYADHVYLNDGRGNFKLQVDGVSSKLQFSGSIARAADFDKDGDLDVFVGGRVVPASYPYPSQSVLLENQGGRLVDITASKAPFLADAGMITDMLWTDYNADGLVDMVLVGEFMPITFVKNEDGAYKVDLSTGLLEKKGWWNSIVSGDFDKDGDTDYVAGNLGENNYYRATMEQPLRAYAKDFDGNASVDLIMSCYFKTDNGEMKEFPLHFWDEMNSQSPMFRKMFSRYKQFGKITMAELFTKQQLEGALILEANYMKSSYIENLGNGTFKMTALPIRAQIAPINGMVATDVNSDGHLDVLMVGNDYGNEVFPGRYDALTGLLLFGDGKGNFSPVLSAKSGFLVEGDAKSLVRLSSVAGNDIFVASQNRGDLKVFGLPNDAFKGTVVKTEPTDFYALLKHSGGQTERVELTYGSGFLSQSSRTIRIPEGVTQVEIFDFSGDSRVISSSNQ</sequence>
<dbReference type="PROSITE" id="PS51257">
    <property type="entry name" value="PROKAR_LIPOPROTEIN"/>
    <property type="match status" value="1"/>
</dbReference>
<dbReference type="InterPro" id="IPR027039">
    <property type="entry name" value="Crtac1"/>
</dbReference>
<dbReference type="Pfam" id="PF13517">
    <property type="entry name" value="FG-GAP_3"/>
    <property type="match status" value="4"/>
</dbReference>